<dbReference type="Gene3D" id="3.80.10.10">
    <property type="entry name" value="Ribonuclease Inhibitor"/>
    <property type="match status" value="1"/>
</dbReference>
<evidence type="ECO:0000313" key="1">
    <source>
        <dbReference type="EMBL" id="KAK6978095.1"/>
    </source>
</evidence>
<reference evidence="1 2" key="1">
    <citation type="journal article" date="2024" name="J Genomics">
        <title>Draft genome sequencing and assembly of Favolaschia claudopus CIRM-BRFM 2984 isolated from oak limbs.</title>
        <authorList>
            <person name="Navarro D."/>
            <person name="Drula E."/>
            <person name="Chaduli D."/>
            <person name="Cazenave R."/>
            <person name="Ahrendt S."/>
            <person name="Wang J."/>
            <person name="Lipzen A."/>
            <person name="Daum C."/>
            <person name="Barry K."/>
            <person name="Grigoriev I.V."/>
            <person name="Favel A."/>
            <person name="Rosso M.N."/>
            <person name="Martin F."/>
        </authorList>
    </citation>
    <scope>NUCLEOTIDE SEQUENCE [LARGE SCALE GENOMIC DNA]</scope>
    <source>
        <strain evidence="1 2">CIRM-BRFM 2984</strain>
    </source>
</reference>
<proteinExistence type="predicted"/>
<organism evidence="1 2">
    <name type="scientific">Favolaschia claudopus</name>
    <dbReference type="NCBI Taxonomy" id="2862362"/>
    <lineage>
        <taxon>Eukaryota</taxon>
        <taxon>Fungi</taxon>
        <taxon>Dikarya</taxon>
        <taxon>Basidiomycota</taxon>
        <taxon>Agaricomycotina</taxon>
        <taxon>Agaricomycetes</taxon>
        <taxon>Agaricomycetidae</taxon>
        <taxon>Agaricales</taxon>
        <taxon>Marasmiineae</taxon>
        <taxon>Mycenaceae</taxon>
        <taxon>Favolaschia</taxon>
    </lineage>
</organism>
<comment type="caution">
    <text evidence="1">The sequence shown here is derived from an EMBL/GenBank/DDBJ whole genome shotgun (WGS) entry which is preliminary data.</text>
</comment>
<name>A0AAV9ZDH4_9AGAR</name>
<evidence type="ECO:0000313" key="2">
    <source>
        <dbReference type="Proteomes" id="UP001362999"/>
    </source>
</evidence>
<protein>
    <submittedName>
        <fullName evidence="1">Uncharacterized protein</fullName>
    </submittedName>
</protein>
<dbReference type="EMBL" id="JAWWNJ010000162">
    <property type="protein sequence ID" value="KAK6978095.1"/>
    <property type="molecule type" value="Genomic_DNA"/>
</dbReference>
<sequence>MHRCWEVAELTNSIFEELDPYTDQCFGDPELRRINAVALYRLATTCRWLSESALDVLCRSNDGLISLFKCLPSRSWVISDGLLKITSPPVPEDWDRFLRYSSRIKMFLAHDFDIALDISALECLRAALPSGTVLPGVHSISCRTSSMLFAYLPFLIGPRLLKIWISHDGPDFRLSALPSFGFQSRTLKYVRVTSESFGDISPLISDIPSPHILELQFLNQRCYNQVAAFPNLRSLYIWNVEDMPFPSDSPLSSNAPFPALRDLKLSGTDISFLLNLLSSLKSPLLSVLHIRASSNSTSIMSTAVLNAVYKKCSVFQLTHLYLYLCEEKEYVAADPATYTLEFSLLTPLLAYRCLRQLALLTPLGFNLDDTAVDLISRAWPQIEDLYIAGEFTCNLEDVSYPTLAALISIARYCPSLRNLWLAVDASIAPPLCGTNVPHHALEVWHPCFSPIGDPEPVGQFLGSLFPSLAITDT</sequence>
<dbReference type="Proteomes" id="UP001362999">
    <property type="component" value="Unassembled WGS sequence"/>
</dbReference>
<accession>A0AAV9ZDH4</accession>
<dbReference type="AlphaFoldDB" id="A0AAV9ZDH4"/>
<gene>
    <name evidence="1" type="ORF">R3P38DRAFT_2665581</name>
</gene>
<dbReference type="InterPro" id="IPR032675">
    <property type="entry name" value="LRR_dom_sf"/>
</dbReference>
<keyword evidence="2" id="KW-1185">Reference proteome</keyword>
<dbReference type="SUPFAM" id="SSF52047">
    <property type="entry name" value="RNI-like"/>
    <property type="match status" value="1"/>
</dbReference>